<sequence>MAIIYTKAPAQIVLTKTQTADNEFEVSLKPLLQANYGITFQNMSAADGFVPQAIEVPQRDDARGYFSMKQTTIGLEIKKESTTKENSFYSYLEIDFYGKNGATAPRFKHGFIRWKGLTIGQTASNFSDTEIFPNIFDFNGPSGLLYSRRIQVSYSTHFSKKETLSLSLEDPNTPSISLPSNNYLGWRKRAILPSLSGVYRYGDERSYIKAGAIIMPISYAMKENMGDNYKTCTIAGWGAMISGKLRYDERNIFSFESSFGNGIATYNADLNGEKYDAVPDPAHKNLLETLRLFNVVGIYEHWWNPKWSSVAFASYSKVGGKDFIPTDMTKILYHMSLNLIFQPYKRFRIGIEANYGIKRTFDNQKAPAWKIQTSTSLQL</sequence>
<reference evidence="1 2" key="1">
    <citation type="submission" date="2017-05" db="EMBL/GenBank/DDBJ databases">
        <authorList>
            <person name="Varghese N."/>
            <person name="Submissions S."/>
        </authorList>
    </citation>
    <scope>NUCLEOTIDE SEQUENCE [LARGE SCALE GENOMIC DNA]</scope>
    <source>
        <strain evidence="1 2">DSM 29371</strain>
    </source>
</reference>
<dbReference type="InterPro" id="IPR045748">
    <property type="entry name" value="DcaP"/>
</dbReference>
<accession>A0A521DLF9</accession>
<protein>
    <recommendedName>
        <fullName evidence="3">Porin subfamily protein</fullName>
    </recommendedName>
</protein>
<evidence type="ECO:0008006" key="3">
    <source>
        <dbReference type="Google" id="ProtNLM"/>
    </source>
</evidence>
<dbReference type="EMBL" id="FXTC01000005">
    <property type="protein sequence ID" value="SMO72563.1"/>
    <property type="molecule type" value="Genomic_DNA"/>
</dbReference>
<dbReference type="Proteomes" id="UP000316916">
    <property type="component" value="Unassembled WGS sequence"/>
</dbReference>
<evidence type="ECO:0000313" key="1">
    <source>
        <dbReference type="EMBL" id="SMO72563.1"/>
    </source>
</evidence>
<gene>
    <name evidence="1" type="ORF">SAMN06265171_105243</name>
</gene>
<dbReference type="Pfam" id="PF19577">
    <property type="entry name" value="DcaP"/>
    <property type="match status" value="1"/>
</dbReference>
<name>A0A521DLF9_9FLAO</name>
<organism evidence="1 2">
    <name type="scientific">Chryseobacterium rhizoplanae</name>
    <dbReference type="NCBI Taxonomy" id="1609531"/>
    <lineage>
        <taxon>Bacteria</taxon>
        <taxon>Pseudomonadati</taxon>
        <taxon>Bacteroidota</taxon>
        <taxon>Flavobacteriia</taxon>
        <taxon>Flavobacteriales</taxon>
        <taxon>Weeksellaceae</taxon>
        <taxon>Chryseobacterium group</taxon>
        <taxon>Chryseobacterium</taxon>
    </lineage>
</organism>
<dbReference type="RefSeq" id="WP_142718454.1">
    <property type="nucleotide sequence ID" value="NZ_FXTC01000005.1"/>
</dbReference>
<dbReference type="AlphaFoldDB" id="A0A521DLF9"/>
<evidence type="ECO:0000313" key="2">
    <source>
        <dbReference type="Proteomes" id="UP000316916"/>
    </source>
</evidence>
<keyword evidence="2" id="KW-1185">Reference proteome</keyword>
<dbReference type="SUPFAM" id="SSF56935">
    <property type="entry name" value="Porins"/>
    <property type="match status" value="1"/>
</dbReference>
<proteinExistence type="predicted"/>